<feature type="transmembrane region" description="Helical" evidence="1">
    <location>
        <begin position="193"/>
        <end position="219"/>
    </location>
</feature>
<keyword evidence="1" id="KW-0472">Membrane</keyword>
<gene>
    <name evidence="2" type="ORF">SAMN02910417_02473</name>
</gene>
<evidence type="ECO:0000313" key="2">
    <source>
        <dbReference type="EMBL" id="SDB33357.1"/>
    </source>
</evidence>
<name>A0A1G6CKF0_EUBOX</name>
<feature type="transmembrane region" description="Helical" evidence="1">
    <location>
        <begin position="20"/>
        <end position="45"/>
    </location>
</feature>
<feature type="transmembrane region" description="Helical" evidence="1">
    <location>
        <begin position="51"/>
        <end position="75"/>
    </location>
</feature>
<dbReference type="PANTHER" id="PTHR40076:SF1">
    <property type="entry name" value="MEMBRANE PROTEIN"/>
    <property type="match status" value="1"/>
</dbReference>
<keyword evidence="3" id="KW-1185">Reference proteome</keyword>
<keyword evidence="1" id="KW-1133">Transmembrane helix</keyword>
<reference evidence="2 3" key="1">
    <citation type="submission" date="2016-10" db="EMBL/GenBank/DDBJ databases">
        <authorList>
            <person name="de Groot N.N."/>
        </authorList>
    </citation>
    <scope>NUCLEOTIDE SEQUENCE [LARGE SCALE GENOMIC DNA]</scope>
    <source>
        <strain evidence="2 3">DSM 3217</strain>
    </source>
</reference>
<evidence type="ECO:0000313" key="3">
    <source>
        <dbReference type="Proteomes" id="UP000199228"/>
    </source>
</evidence>
<keyword evidence="1" id="KW-0812">Transmembrane</keyword>
<organism evidence="2 3">
    <name type="scientific">Eubacterium oxidoreducens</name>
    <dbReference type="NCBI Taxonomy" id="1732"/>
    <lineage>
        <taxon>Bacteria</taxon>
        <taxon>Bacillati</taxon>
        <taxon>Bacillota</taxon>
        <taxon>Clostridia</taxon>
        <taxon>Eubacteriales</taxon>
        <taxon>Eubacteriaceae</taxon>
        <taxon>Eubacterium</taxon>
    </lineage>
</organism>
<dbReference type="RefSeq" id="WP_176762410.1">
    <property type="nucleotide sequence ID" value="NZ_FMXR01000021.1"/>
</dbReference>
<accession>A0A1G6CKF0</accession>
<sequence length="251" mass="28990">MKLKFSEYKTDARAILDGKYSLAAGSAFVLFLIIFLLQMPFAIMLANATSYMTIITTIVADFIIELLGMMLFIGLKQIHLSLARGRETTIKDLFYAFHNQSNQLTKIALFFSVINYIFQAPRLVWAALAQSYVSTTMYYLVMLIMYLVWAVIYLAVILNHAVAFELCLDHIEYKVSDALRQSRQIMKGRRMHYFWLHASFIGMYILGLISMMIGFLWVIPYIVQTQECYYLQLVRGMDRQQDGADGLEQIV</sequence>
<dbReference type="InterPro" id="IPR010380">
    <property type="entry name" value="DUF975"/>
</dbReference>
<proteinExistence type="predicted"/>
<evidence type="ECO:0000256" key="1">
    <source>
        <dbReference type="SAM" id="Phobius"/>
    </source>
</evidence>
<feature type="transmembrane region" description="Helical" evidence="1">
    <location>
        <begin position="137"/>
        <end position="158"/>
    </location>
</feature>
<dbReference type="Proteomes" id="UP000199228">
    <property type="component" value="Unassembled WGS sequence"/>
</dbReference>
<dbReference type="STRING" id="1732.SAMN02910417_02473"/>
<protein>
    <submittedName>
        <fullName evidence="2">Uncharacterized membrane protein</fullName>
    </submittedName>
</protein>
<dbReference type="Pfam" id="PF06161">
    <property type="entry name" value="DUF975"/>
    <property type="match status" value="1"/>
</dbReference>
<feature type="transmembrane region" description="Helical" evidence="1">
    <location>
        <begin position="107"/>
        <end position="125"/>
    </location>
</feature>
<dbReference type="EMBL" id="FMXR01000021">
    <property type="protein sequence ID" value="SDB33357.1"/>
    <property type="molecule type" value="Genomic_DNA"/>
</dbReference>
<dbReference type="AlphaFoldDB" id="A0A1G6CKF0"/>
<dbReference type="PANTHER" id="PTHR40076">
    <property type="entry name" value="MEMBRANE PROTEIN-RELATED"/>
    <property type="match status" value="1"/>
</dbReference>